<dbReference type="EMBL" id="JAPDRK010000001">
    <property type="protein sequence ID" value="KAJ9616771.1"/>
    <property type="molecule type" value="Genomic_DNA"/>
</dbReference>
<accession>A0AA38XNW0</accession>
<comment type="caution">
    <text evidence="3">The sequence shown here is derived from an EMBL/GenBank/DDBJ whole genome shotgun (WGS) entry which is preliminary data.</text>
</comment>
<evidence type="ECO:0000313" key="3">
    <source>
        <dbReference type="EMBL" id="KAJ9616771.1"/>
    </source>
</evidence>
<reference evidence="3" key="1">
    <citation type="submission" date="2022-10" db="EMBL/GenBank/DDBJ databases">
        <title>Culturing micro-colonial fungi from biological soil crusts in the Mojave desert and describing Neophaeococcomyces mojavensis, and introducing the new genera and species Taxawa tesnikishii.</title>
        <authorList>
            <person name="Kurbessoian T."/>
            <person name="Stajich J.E."/>
        </authorList>
    </citation>
    <scope>NUCLEOTIDE SEQUENCE</scope>
    <source>
        <strain evidence="3">TK_41</strain>
    </source>
</reference>
<dbReference type="AlphaFoldDB" id="A0AA38XNW0"/>
<feature type="chain" id="PRO_5041377662" description="Lipoprotein" evidence="2">
    <location>
        <begin position="27"/>
        <end position="77"/>
    </location>
</feature>
<keyword evidence="4" id="KW-1185">Reference proteome</keyword>
<name>A0AA38XNW0_9EURO</name>
<evidence type="ECO:0000313" key="4">
    <source>
        <dbReference type="Proteomes" id="UP001172673"/>
    </source>
</evidence>
<feature type="compositionally biased region" description="Basic and acidic residues" evidence="1">
    <location>
        <begin position="39"/>
        <end position="71"/>
    </location>
</feature>
<organism evidence="3 4">
    <name type="scientific">Cladophialophora chaetospira</name>
    <dbReference type="NCBI Taxonomy" id="386627"/>
    <lineage>
        <taxon>Eukaryota</taxon>
        <taxon>Fungi</taxon>
        <taxon>Dikarya</taxon>
        <taxon>Ascomycota</taxon>
        <taxon>Pezizomycotina</taxon>
        <taxon>Eurotiomycetes</taxon>
        <taxon>Chaetothyriomycetidae</taxon>
        <taxon>Chaetothyriales</taxon>
        <taxon>Herpotrichiellaceae</taxon>
        <taxon>Cladophialophora</taxon>
    </lineage>
</organism>
<dbReference type="PROSITE" id="PS51257">
    <property type="entry name" value="PROKAR_LIPOPROTEIN"/>
    <property type="match status" value="1"/>
</dbReference>
<proteinExistence type="predicted"/>
<gene>
    <name evidence="3" type="ORF">H2200_000490</name>
</gene>
<evidence type="ECO:0000256" key="1">
    <source>
        <dbReference type="SAM" id="MobiDB-lite"/>
    </source>
</evidence>
<keyword evidence="2" id="KW-0732">Signal</keyword>
<dbReference type="Proteomes" id="UP001172673">
    <property type="component" value="Unassembled WGS sequence"/>
</dbReference>
<protein>
    <recommendedName>
        <fullName evidence="5">Lipoprotein</fullName>
    </recommendedName>
</protein>
<evidence type="ECO:0000256" key="2">
    <source>
        <dbReference type="SAM" id="SignalP"/>
    </source>
</evidence>
<sequence>MKLSFVLIGTATLPLLLLLVIGCKQAQKTNFESIAGKQGFDHNNYDETSKHHDETSKHHDETSKHHDETSKHHNNHN</sequence>
<feature type="signal peptide" evidence="2">
    <location>
        <begin position="1"/>
        <end position="26"/>
    </location>
</feature>
<evidence type="ECO:0008006" key="5">
    <source>
        <dbReference type="Google" id="ProtNLM"/>
    </source>
</evidence>
<feature type="region of interest" description="Disordered" evidence="1">
    <location>
        <begin position="35"/>
        <end position="77"/>
    </location>
</feature>